<evidence type="ECO:0000313" key="2">
    <source>
        <dbReference type="Proteomes" id="UP001060085"/>
    </source>
</evidence>
<organism evidence="1 2">
    <name type="scientific">Catharanthus roseus</name>
    <name type="common">Madagascar periwinkle</name>
    <name type="synonym">Vinca rosea</name>
    <dbReference type="NCBI Taxonomy" id="4058"/>
    <lineage>
        <taxon>Eukaryota</taxon>
        <taxon>Viridiplantae</taxon>
        <taxon>Streptophyta</taxon>
        <taxon>Embryophyta</taxon>
        <taxon>Tracheophyta</taxon>
        <taxon>Spermatophyta</taxon>
        <taxon>Magnoliopsida</taxon>
        <taxon>eudicotyledons</taxon>
        <taxon>Gunneridae</taxon>
        <taxon>Pentapetalae</taxon>
        <taxon>asterids</taxon>
        <taxon>lamiids</taxon>
        <taxon>Gentianales</taxon>
        <taxon>Apocynaceae</taxon>
        <taxon>Rauvolfioideae</taxon>
        <taxon>Vinceae</taxon>
        <taxon>Catharanthinae</taxon>
        <taxon>Catharanthus</taxon>
    </lineage>
</organism>
<gene>
    <name evidence="1" type="ORF">M9H77_27082</name>
</gene>
<accession>A0ACC0ADN1</accession>
<name>A0ACC0ADN1_CATRO</name>
<dbReference type="EMBL" id="CM044706">
    <property type="protein sequence ID" value="KAI5658289.1"/>
    <property type="molecule type" value="Genomic_DNA"/>
</dbReference>
<comment type="caution">
    <text evidence="1">The sequence shown here is derived from an EMBL/GenBank/DDBJ whole genome shotgun (WGS) entry which is preliminary data.</text>
</comment>
<proteinExistence type="predicted"/>
<dbReference type="Proteomes" id="UP001060085">
    <property type="component" value="Linkage Group LG06"/>
</dbReference>
<reference evidence="2" key="1">
    <citation type="journal article" date="2023" name="Nat. Plants">
        <title>Single-cell RNA sequencing provides a high-resolution roadmap for understanding the multicellular compartmentation of specialized metabolism.</title>
        <authorList>
            <person name="Sun S."/>
            <person name="Shen X."/>
            <person name="Li Y."/>
            <person name="Li Y."/>
            <person name="Wang S."/>
            <person name="Li R."/>
            <person name="Zhang H."/>
            <person name="Shen G."/>
            <person name="Guo B."/>
            <person name="Wei J."/>
            <person name="Xu J."/>
            <person name="St-Pierre B."/>
            <person name="Chen S."/>
            <person name="Sun C."/>
        </authorList>
    </citation>
    <scope>NUCLEOTIDE SEQUENCE [LARGE SCALE GENOMIC DNA]</scope>
</reference>
<keyword evidence="2" id="KW-1185">Reference proteome</keyword>
<sequence>MARESKRKDPLLPTQQEPPTMTQQDPQDYIHIQELPPVSQLPCRSVSPAFITVGLRSRRMSATYAKMCMGPNIIHDQMRHVWEVKVGDRMRDLLGDVRIARKRPVWIHEMFWEQMMKYWESLKYKQADLIERFSKSRHLEELHEQHLGDKKGRNFKRPQKNRRQCRSVLFRDGKPVSSEKLSVFVTDSREASILDIPRDSKKLSVASFGTGCTEGQPSIPVVTDVKGPTFMQKLEVLVLLNVLKPVTNLSVATQLLGIEVVLQFNGVENLKGFKIKQLVARRSLEELKGFNCAVYKGSLH</sequence>
<protein>
    <submittedName>
        <fullName evidence="1">Uncharacterized protein</fullName>
    </submittedName>
</protein>
<evidence type="ECO:0000313" key="1">
    <source>
        <dbReference type="EMBL" id="KAI5658289.1"/>
    </source>
</evidence>